<comment type="caution">
    <text evidence="2">The sequence shown here is derived from an EMBL/GenBank/DDBJ whole genome shotgun (WGS) entry which is preliminary data.</text>
</comment>
<keyword evidence="3" id="KW-1185">Reference proteome</keyword>
<evidence type="ECO:0000313" key="3">
    <source>
        <dbReference type="Proteomes" id="UP001328107"/>
    </source>
</evidence>
<dbReference type="AlphaFoldDB" id="A0AAN5CTA1"/>
<gene>
    <name evidence="2" type="ORF">PMAYCL1PPCAC_20345</name>
</gene>
<feature type="region of interest" description="Disordered" evidence="1">
    <location>
        <begin position="195"/>
        <end position="219"/>
    </location>
</feature>
<feature type="compositionally biased region" description="Acidic residues" evidence="1">
    <location>
        <begin position="56"/>
        <end position="68"/>
    </location>
</feature>
<feature type="compositionally biased region" description="Basic and acidic residues" evidence="1">
    <location>
        <begin position="1"/>
        <end position="44"/>
    </location>
</feature>
<reference evidence="3" key="1">
    <citation type="submission" date="2022-10" db="EMBL/GenBank/DDBJ databases">
        <title>Genome assembly of Pristionchus species.</title>
        <authorList>
            <person name="Yoshida K."/>
            <person name="Sommer R.J."/>
        </authorList>
    </citation>
    <scope>NUCLEOTIDE SEQUENCE [LARGE SCALE GENOMIC DNA]</scope>
    <source>
        <strain evidence="3">RS5460</strain>
    </source>
</reference>
<name>A0AAN5CTA1_9BILA</name>
<organism evidence="2 3">
    <name type="scientific">Pristionchus mayeri</name>
    <dbReference type="NCBI Taxonomy" id="1317129"/>
    <lineage>
        <taxon>Eukaryota</taxon>
        <taxon>Metazoa</taxon>
        <taxon>Ecdysozoa</taxon>
        <taxon>Nematoda</taxon>
        <taxon>Chromadorea</taxon>
        <taxon>Rhabditida</taxon>
        <taxon>Rhabditina</taxon>
        <taxon>Diplogasteromorpha</taxon>
        <taxon>Diplogasteroidea</taxon>
        <taxon>Neodiplogasteridae</taxon>
        <taxon>Pristionchus</taxon>
    </lineage>
</organism>
<feature type="region of interest" description="Disordered" evidence="1">
    <location>
        <begin position="261"/>
        <end position="293"/>
    </location>
</feature>
<feature type="compositionally biased region" description="Polar residues" evidence="1">
    <location>
        <begin position="81"/>
        <end position="90"/>
    </location>
</feature>
<evidence type="ECO:0000313" key="2">
    <source>
        <dbReference type="EMBL" id="GMR50150.1"/>
    </source>
</evidence>
<protein>
    <submittedName>
        <fullName evidence="2">Uncharacterized protein</fullName>
    </submittedName>
</protein>
<dbReference type="EMBL" id="BTRK01000004">
    <property type="protein sequence ID" value="GMR50150.1"/>
    <property type="molecule type" value="Genomic_DNA"/>
</dbReference>
<proteinExistence type="predicted"/>
<evidence type="ECO:0000256" key="1">
    <source>
        <dbReference type="SAM" id="MobiDB-lite"/>
    </source>
</evidence>
<feature type="non-terminal residue" evidence="2">
    <location>
        <position position="1"/>
    </location>
</feature>
<dbReference type="Proteomes" id="UP001328107">
    <property type="component" value="Unassembled WGS sequence"/>
</dbReference>
<feature type="region of interest" description="Disordered" evidence="1">
    <location>
        <begin position="1"/>
        <end position="102"/>
    </location>
</feature>
<sequence length="595" mass="69208">RDAIEIEEERRAREQREARRAMELEDERWTREREAMRKEERRPSLLESGSEVEIRLDDEEMESQDEETPLQHPSIVRLNVDSRQPSIERQSSVASDDLDRSSLLKLKLENNLERATTSHGEREGEKLNTEDVERFWEYRYNKSPRTMKELEEAKHRAAVKDAERHFDREIRKRIGEKDDDEVDLDEEMNRKLTEAERRFLPRAQQEQAPRFDDSRSSLSSPSIIVGRLTPEQVVYEAYTEEESERCIPLVSPTSRDFFHLRSSSSSSASSFNSMGDGRQGRVSSGASRLTRDARSVGGALAATGNDLERLYPYIRHSSYYLNYYRTENLSVEKHSAPRNGYMLSRGLHRSSSTRDGMMRQSVSSDYIKDEGTGRKNVSFRHRVEELVHTPPTINRRLRSSATVHVRPILKHASNFLKVANENMLRELEQCVEERDRLSVNINATPADVSQLSPMTQSAQTRYRNHMVDQKERISVLIETKYTLIKETLREDDMPSWMRGKEDSIELTLVDHKRPHRRLFRRQSSSFFYQQQSPKTGYGSRGADLVTANECARKLERLKSQITRRDSEAQIDYDDNAGDLLSRITQRLSTSPIRMD</sequence>
<accession>A0AAN5CTA1</accession>
<feature type="compositionally biased region" description="Low complexity" evidence="1">
    <location>
        <begin position="262"/>
        <end position="273"/>
    </location>
</feature>